<proteinExistence type="predicted"/>
<dbReference type="Proteomes" id="UP000324222">
    <property type="component" value="Unassembled WGS sequence"/>
</dbReference>
<evidence type="ECO:0000313" key="2">
    <source>
        <dbReference type="Proteomes" id="UP000324222"/>
    </source>
</evidence>
<protein>
    <submittedName>
        <fullName evidence="1">Uncharacterized protein</fullName>
    </submittedName>
</protein>
<dbReference type="EMBL" id="VSRR010039910">
    <property type="protein sequence ID" value="MPC74872.1"/>
    <property type="molecule type" value="Genomic_DNA"/>
</dbReference>
<accession>A0A5B7HU16</accession>
<keyword evidence="2" id="KW-1185">Reference proteome</keyword>
<organism evidence="1 2">
    <name type="scientific">Portunus trituberculatus</name>
    <name type="common">Swimming crab</name>
    <name type="synonym">Neptunus trituberculatus</name>
    <dbReference type="NCBI Taxonomy" id="210409"/>
    <lineage>
        <taxon>Eukaryota</taxon>
        <taxon>Metazoa</taxon>
        <taxon>Ecdysozoa</taxon>
        <taxon>Arthropoda</taxon>
        <taxon>Crustacea</taxon>
        <taxon>Multicrustacea</taxon>
        <taxon>Malacostraca</taxon>
        <taxon>Eumalacostraca</taxon>
        <taxon>Eucarida</taxon>
        <taxon>Decapoda</taxon>
        <taxon>Pleocyemata</taxon>
        <taxon>Brachyura</taxon>
        <taxon>Eubrachyura</taxon>
        <taxon>Portunoidea</taxon>
        <taxon>Portunidae</taxon>
        <taxon>Portuninae</taxon>
        <taxon>Portunus</taxon>
    </lineage>
</organism>
<evidence type="ECO:0000313" key="1">
    <source>
        <dbReference type="EMBL" id="MPC74872.1"/>
    </source>
</evidence>
<dbReference type="AlphaFoldDB" id="A0A5B7HU16"/>
<gene>
    <name evidence="1" type="ORF">E2C01_069250</name>
</gene>
<reference evidence="1 2" key="1">
    <citation type="submission" date="2019-05" db="EMBL/GenBank/DDBJ databases">
        <title>Another draft genome of Portunus trituberculatus and its Hox gene families provides insights of decapod evolution.</title>
        <authorList>
            <person name="Jeong J.-H."/>
            <person name="Song I."/>
            <person name="Kim S."/>
            <person name="Choi T."/>
            <person name="Kim D."/>
            <person name="Ryu S."/>
            <person name="Kim W."/>
        </authorList>
    </citation>
    <scope>NUCLEOTIDE SEQUENCE [LARGE SCALE GENOMIC DNA]</scope>
    <source>
        <tissue evidence="1">Muscle</tissue>
    </source>
</reference>
<name>A0A5B7HU16_PORTR</name>
<comment type="caution">
    <text evidence="1">The sequence shown here is derived from an EMBL/GenBank/DDBJ whole genome shotgun (WGS) entry which is preliminary data.</text>
</comment>
<sequence length="46" mass="5116">MFTAITLKSASLLNTAANQAQIRRCFVIVRPLTCSSAGGCSRRWEW</sequence>